<organism evidence="1 2">
    <name type="scientific">Macrococcoides caseolyticum</name>
    <dbReference type="NCBI Taxonomy" id="69966"/>
    <lineage>
        <taxon>Bacteria</taxon>
        <taxon>Bacillati</taxon>
        <taxon>Bacillota</taxon>
        <taxon>Bacilli</taxon>
        <taxon>Bacillales</taxon>
        <taxon>Staphylococcaceae</taxon>
        <taxon>Macrococcoides</taxon>
    </lineage>
</organism>
<evidence type="ECO:0000313" key="2">
    <source>
        <dbReference type="Proteomes" id="UP000233606"/>
    </source>
</evidence>
<dbReference type="EMBL" id="PIWU01000004">
    <property type="protein sequence ID" value="PKE57032.1"/>
    <property type="molecule type" value="Genomic_DNA"/>
</dbReference>
<name>A0ACC9MTB0_9STAP</name>
<protein>
    <submittedName>
        <fullName evidence="1">Uncharacterized protein</fullName>
    </submittedName>
</protein>
<reference evidence="1" key="1">
    <citation type="submission" date="2017-12" db="EMBL/GenBank/DDBJ databases">
        <title>Genomics of Macrococcus caseolyticus.</title>
        <authorList>
            <person name="MacFadyen A.C."/>
            <person name="Paterson G.K."/>
        </authorList>
    </citation>
    <scope>NUCLEOTIDE SEQUENCE</scope>
    <source>
        <strain evidence="1">5459_5_49</strain>
    </source>
</reference>
<sequence length="118" mass="14220">MKCFWPYIDSYDVTPHKLYLDYDKHEEYDFSVINTETLEENKAALLKELEDCVFVNYKRQSFIKWHYRINENEDRWSQFVVSTLLVLNDYKLGCLPGIYGFYLKSKWVSEPVGILSRE</sequence>
<gene>
    <name evidence="1" type="ORF">CW682_04075</name>
</gene>
<proteinExistence type="predicted"/>
<accession>A0ACC9MTB0</accession>
<evidence type="ECO:0000313" key="1">
    <source>
        <dbReference type="EMBL" id="PKE57032.1"/>
    </source>
</evidence>
<dbReference type="Proteomes" id="UP000233606">
    <property type="component" value="Unassembled WGS sequence"/>
</dbReference>
<keyword evidence="2" id="KW-1185">Reference proteome</keyword>
<comment type="caution">
    <text evidence="1">The sequence shown here is derived from an EMBL/GenBank/DDBJ whole genome shotgun (WGS) entry which is preliminary data.</text>
</comment>